<dbReference type="Gene3D" id="2.60.200.20">
    <property type="match status" value="1"/>
</dbReference>
<evidence type="ECO:0000259" key="2">
    <source>
        <dbReference type="PROSITE" id="PS50006"/>
    </source>
</evidence>
<dbReference type="RefSeq" id="WP_166331578.1">
    <property type="nucleotide sequence ID" value="NZ_CP049933.1"/>
</dbReference>
<dbReference type="SUPFAM" id="SSF49879">
    <property type="entry name" value="SMAD/FHA domain"/>
    <property type="match status" value="1"/>
</dbReference>
<reference evidence="3 4" key="1">
    <citation type="submission" date="2020-03" db="EMBL/GenBank/DDBJ databases">
        <title>Leucobacter sp. nov., isolated from beetles.</title>
        <authorList>
            <person name="Hyun D.-W."/>
            <person name="Bae J.-W."/>
        </authorList>
    </citation>
    <scope>NUCLEOTIDE SEQUENCE [LARGE SCALE GENOMIC DNA]</scope>
    <source>
        <strain evidence="3 4">HDW9A</strain>
    </source>
</reference>
<dbReference type="Pfam" id="PF00498">
    <property type="entry name" value="FHA"/>
    <property type="match status" value="1"/>
</dbReference>
<keyword evidence="1" id="KW-0597">Phosphoprotein</keyword>
<evidence type="ECO:0000313" key="4">
    <source>
        <dbReference type="Proteomes" id="UP000503441"/>
    </source>
</evidence>
<keyword evidence="4" id="KW-1185">Reference proteome</keyword>
<dbReference type="InterPro" id="IPR000253">
    <property type="entry name" value="FHA_dom"/>
</dbReference>
<dbReference type="InterPro" id="IPR008984">
    <property type="entry name" value="SMAD_FHA_dom_sf"/>
</dbReference>
<proteinExistence type="predicted"/>
<accession>A0ABX6K2F5</accession>
<dbReference type="Proteomes" id="UP000503441">
    <property type="component" value="Chromosome"/>
</dbReference>
<protein>
    <submittedName>
        <fullName evidence="3">FHA domain-containing protein</fullName>
    </submittedName>
</protein>
<name>A0ABX6K2F5_9MICO</name>
<feature type="domain" description="FHA" evidence="2">
    <location>
        <begin position="9"/>
        <end position="60"/>
    </location>
</feature>
<organism evidence="3 4">
    <name type="scientific">Leucobacter coleopterorum</name>
    <dbReference type="NCBI Taxonomy" id="2714933"/>
    <lineage>
        <taxon>Bacteria</taxon>
        <taxon>Bacillati</taxon>
        <taxon>Actinomycetota</taxon>
        <taxon>Actinomycetes</taxon>
        <taxon>Micrococcales</taxon>
        <taxon>Microbacteriaceae</taxon>
        <taxon>Leucobacter</taxon>
    </lineage>
</organism>
<dbReference type="EMBL" id="CP049933">
    <property type="protein sequence ID" value="QIM19335.1"/>
    <property type="molecule type" value="Genomic_DNA"/>
</dbReference>
<gene>
    <name evidence="3" type="ORF">G7066_13515</name>
</gene>
<dbReference type="PROSITE" id="PS50006">
    <property type="entry name" value="FHA_DOMAIN"/>
    <property type="match status" value="1"/>
</dbReference>
<evidence type="ECO:0000313" key="3">
    <source>
        <dbReference type="EMBL" id="QIM19335.1"/>
    </source>
</evidence>
<evidence type="ECO:0000256" key="1">
    <source>
        <dbReference type="ARBA" id="ARBA00022553"/>
    </source>
</evidence>
<sequence>MLELLGDDIVLGRKPTAVDGTSALKIEDPTRTMSKTHARMRRVGDGWTIEDLHSTNGVAVFDDLGNSTQVESGRETEVSERLIIGTLEVRLRPMN</sequence>
<dbReference type="CDD" id="cd00060">
    <property type="entry name" value="FHA"/>
    <property type="match status" value="1"/>
</dbReference>